<organism evidence="3 4">
    <name type="scientific">Bradyrhizobium elkanii</name>
    <dbReference type="NCBI Taxonomy" id="29448"/>
    <lineage>
        <taxon>Bacteria</taxon>
        <taxon>Pseudomonadati</taxon>
        <taxon>Pseudomonadota</taxon>
        <taxon>Alphaproteobacteria</taxon>
        <taxon>Hyphomicrobiales</taxon>
        <taxon>Nitrobacteraceae</taxon>
        <taxon>Bradyrhizobium</taxon>
    </lineage>
</organism>
<feature type="domain" description="Resolvase/invertase-type recombinase catalytic" evidence="1">
    <location>
        <begin position="13"/>
        <end position="114"/>
    </location>
</feature>
<evidence type="ECO:0000259" key="1">
    <source>
        <dbReference type="PROSITE" id="PS51736"/>
    </source>
</evidence>
<dbReference type="InterPro" id="IPR036162">
    <property type="entry name" value="Resolvase-like_N_sf"/>
</dbReference>
<dbReference type="Gene3D" id="3.40.50.1390">
    <property type="entry name" value="Resolvase, N-terminal catalytic domain"/>
    <property type="match status" value="1"/>
</dbReference>
<evidence type="ECO:0000313" key="3">
    <source>
        <dbReference type="EMBL" id="MBP1294405.1"/>
    </source>
</evidence>
<sequence>MRENKPIEEAKRRAAIYARFSTDLQNERSIEDQLSLCQTYAGRDGLSVIRTYEDRARSGGSLMGRDGLLQLLDDAREKSFDVVVVEALDRLSRDMEDLAGIHKRLSFLGIEIRAVHEGVVNTVLVGLRGLVGQLYREDNAHKVRRGQAGRIKQGLAGGGLTYGYAAIAGRSGERVVVEAEAQVIRRIFQEYVDGRTPREIAHDLNKERVSPPRGRAWNASTINGNLERGAGILQNELYVGRLVWNKVRMVKDPDSGKRLSRPNPKSDWQIAEVPHLAIISSELFTAAQKRKEERGRTHPSRQRRPRRMLSGLIRCGSCGSGMATNGRDKSGRVRIRCSADTESGTCPDAKTFYLDRIESAVLSGLKAELRAPKVISEYVRTYLEERKRLASASVAKRQGLEQQLGKLNREIDRLVDAIAKGLGDPSILGPRSTALGAERKRISEELQNAPPAAKEVALHPAILKRYEEQLGRLEEALAKGISAGDGEAAEAIRDLVETVTVFRDPERPGGVTVEIAGRLNALLGEKAYPNRVKGVWGKMVAGEGRATRSKIEAKS</sequence>
<dbReference type="InterPro" id="IPR050639">
    <property type="entry name" value="SSR_resolvase"/>
</dbReference>
<dbReference type="SMART" id="SM00857">
    <property type="entry name" value="Resolvase"/>
    <property type="match status" value="1"/>
</dbReference>
<dbReference type="InterPro" id="IPR011109">
    <property type="entry name" value="DNA_bind_recombinase_dom"/>
</dbReference>
<dbReference type="PROSITE" id="PS51736">
    <property type="entry name" value="RECOMBINASES_3"/>
    <property type="match status" value="1"/>
</dbReference>
<accession>A0A8I1Y8W3</accession>
<feature type="domain" description="Recombinase" evidence="2">
    <location>
        <begin position="161"/>
        <end position="297"/>
    </location>
</feature>
<comment type="caution">
    <text evidence="3">The sequence shown here is derived from an EMBL/GenBank/DDBJ whole genome shotgun (WGS) entry which is preliminary data.</text>
</comment>
<proteinExistence type="predicted"/>
<dbReference type="Proteomes" id="UP000673383">
    <property type="component" value="Unassembled WGS sequence"/>
</dbReference>
<dbReference type="PROSITE" id="PS51737">
    <property type="entry name" value="RECOMBINASE_DNA_BIND"/>
    <property type="match status" value="1"/>
</dbReference>
<protein>
    <submittedName>
        <fullName evidence="3">DNA invertase Pin-like site-specific DNA recombinase</fullName>
    </submittedName>
</protein>
<dbReference type="Pfam" id="PF13408">
    <property type="entry name" value="Zn_ribbon_recom"/>
    <property type="match status" value="1"/>
</dbReference>
<dbReference type="InterPro" id="IPR038109">
    <property type="entry name" value="DNA_bind_recomb_sf"/>
</dbReference>
<dbReference type="Pfam" id="PF00239">
    <property type="entry name" value="Resolvase"/>
    <property type="match status" value="1"/>
</dbReference>
<dbReference type="AlphaFoldDB" id="A0A8I1Y8W3"/>
<dbReference type="GO" id="GO:0003677">
    <property type="term" value="F:DNA binding"/>
    <property type="evidence" value="ECO:0007669"/>
    <property type="project" value="InterPro"/>
</dbReference>
<dbReference type="Pfam" id="PF07508">
    <property type="entry name" value="Recombinase"/>
    <property type="match status" value="1"/>
</dbReference>
<gene>
    <name evidence="3" type="ORF">JOH49_004158</name>
</gene>
<dbReference type="PANTHER" id="PTHR30461:SF23">
    <property type="entry name" value="DNA RECOMBINASE-RELATED"/>
    <property type="match status" value="1"/>
</dbReference>
<evidence type="ECO:0000313" key="4">
    <source>
        <dbReference type="Proteomes" id="UP000673383"/>
    </source>
</evidence>
<dbReference type="RefSeq" id="WP_172646935.1">
    <property type="nucleotide sequence ID" value="NZ_JAFICZ010000001.1"/>
</dbReference>
<dbReference type="InterPro" id="IPR006119">
    <property type="entry name" value="Resolv_N"/>
</dbReference>
<dbReference type="EMBL" id="JAFICZ010000001">
    <property type="protein sequence ID" value="MBP1294405.1"/>
    <property type="molecule type" value="Genomic_DNA"/>
</dbReference>
<dbReference type="SUPFAM" id="SSF53041">
    <property type="entry name" value="Resolvase-like"/>
    <property type="match status" value="1"/>
</dbReference>
<reference evidence="3" key="1">
    <citation type="submission" date="2021-02" db="EMBL/GenBank/DDBJ databases">
        <title>Genomic Encyclopedia of Type Strains, Phase IV (KMG-V): Genome sequencing to study the core and pangenomes of soil and plant-associated prokaryotes.</title>
        <authorList>
            <person name="Whitman W."/>
        </authorList>
    </citation>
    <scope>NUCLEOTIDE SEQUENCE</scope>
    <source>
        <strain evidence="3">USDA 406</strain>
    </source>
</reference>
<dbReference type="PANTHER" id="PTHR30461">
    <property type="entry name" value="DNA-INVERTASE FROM LAMBDOID PROPHAGE"/>
    <property type="match status" value="1"/>
</dbReference>
<evidence type="ECO:0000259" key="2">
    <source>
        <dbReference type="PROSITE" id="PS51737"/>
    </source>
</evidence>
<dbReference type="GO" id="GO:0000150">
    <property type="term" value="F:DNA strand exchange activity"/>
    <property type="evidence" value="ECO:0007669"/>
    <property type="project" value="InterPro"/>
</dbReference>
<dbReference type="Gene3D" id="3.90.1750.20">
    <property type="entry name" value="Putative Large Serine Recombinase, Chain B, Domain 2"/>
    <property type="match status" value="1"/>
</dbReference>
<name>A0A8I1Y8W3_BRAEL</name>
<dbReference type="CDD" id="cd00338">
    <property type="entry name" value="Ser_Recombinase"/>
    <property type="match status" value="1"/>
</dbReference>
<dbReference type="InterPro" id="IPR025827">
    <property type="entry name" value="Zn_ribbon_recom_dom"/>
</dbReference>